<dbReference type="Proteomes" id="UP000663828">
    <property type="component" value="Unassembled WGS sequence"/>
</dbReference>
<dbReference type="AlphaFoldDB" id="A0A816H754"/>
<reference evidence="2" key="1">
    <citation type="submission" date="2021-02" db="EMBL/GenBank/DDBJ databases">
        <authorList>
            <person name="Nowell W R."/>
        </authorList>
    </citation>
    <scope>NUCLEOTIDE SEQUENCE</scope>
</reference>
<comment type="caution">
    <text evidence="2">The sequence shown here is derived from an EMBL/GenBank/DDBJ whole genome shotgun (WGS) entry which is preliminary data.</text>
</comment>
<feature type="transmembrane region" description="Helical" evidence="1">
    <location>
        <begin position="20"/>
        <end position="41"/>
    </location>
</feature>
<proteinExistence type="predicted"/>
<dbReference type="InterPro" id="IPR019396">
    <property type="entry name" value="TM_Fragile-X-F-assoc"/>
</dbReference>
<gene>
    <name evidence="2" type="ORF">XAT740_LOCUS61612</name>
</gene>
<accession>A0A816H754</accession>
<feature type="transmembrane region" description="Helical" evidence="1">
    <location>
        <begin position="53"/>
        <end position="71"/>
    </location>
</feature>
<evidence type="ECO:0000313" key="3">
    <source>
        <dbReference type="Proteomes" id="UP000663828"/>
    </source>
</evidence>
<evidence type="ECO:0000256" key="1">
    <source>
        <dbReference type="SAM" id="Phobius"/>
    </source>
</evidence>
<organism evidence="2 3">
    <name type="scientific">Adineta ricciae</name>
    <name type="common">Rotifer</name>
    <dbReference type="NCBI Taxonomy" id="249248"/>
    <lineage>
        <taxon>Eukaryota</taxon>
        <taxon>Metazoa</taxon>
        <taxon>Spiralia</taxon>
        <taxon>Gnathifera</taxon>
        <taxon>Rotifera</taxon>
        <taxon>Eurotatoria</taxon>
        <taxon>Bdelloidea</taxon>
        <taxon>Adinetida</taxon>
        <taxon>Adinetidae</taxon>
        <taxon>Adineta</taxon>
    </lineage>
</organism>
<keyword evidence="1" id="KW-0812">Transmembrane</keyword>
<feature type="transmembrane region" description="Helical" evidence="1">
    <location>
        <begin position="91"/>
        <end position="109"/>
    </location>
</feature>
<sequence>MPMVTESTKKLSHTSVYLSEWAFLSVSTPPFGLVNYMAICLPNQRESSTITEAIVYAVMFIPISIFAILLVDRLDLGDSEQIGKTSYTVVAIPLWIALIAWSTFSFGATDSNPWWFGLRRDLFEIILGKCPFITLYFNNQFKFGPRPSTTTPMNDIVIDVTTSSVQKNIELVNMNKLFATNTNNEKTLNNQHHLMSLLEPD</sequence>
<dbReference type="EMBL" id="CAJNOR010016362">
    <property type="protein sequence ID" value="CAF1684886.1"/>
    <property type="molecule type" value="Genomic_DNA"/>
</dbReference>
<protein>
    <submittedName>
        <fullName evidence="2">Uncharacterized protein</fullName>
    </submittedName>
</protein>
<dbReference type="Pfam" id="PF10269">
    <property type="entry name" value="Tmemb_185A"/>
    <property type="match status" value="1"/>
</dbReference>
<keyword evidence="3" id="KW-1185">Reference proteome</keyword>
<keyword evidence="1" id="KW-1133">Transmembrane helix</keyword>
<evidence type="ECO:0000313" key="2">
    <source>
        <dbReference type="EMBL" id="CAF1684886.1"/>
    </source>
</evidence>
<keyword evidence="1" id="KW-0472">Membrane</keyword>
<name>A0A816H754_ADIRI</name>